<keyword evidence="1" id="KW-0175">Coiled coil</keyword>
<feature type="coiled-coil region" evidence="1">
    <location>
        <begin position="72"/>
        <end position="99"/>
    </location>
</feature>
<keyword evidence="3" id="KW-0732">Signal</keyword>
<dbReference type="EMBL" id="JAJKFT010000010">
    <property type="protein sequence ID" value="MCC9631585.1"/>
    <property type="molecule type" value="Genomic_DNA"/>
</dbReference>
<dbReference type="Proteomes" id="UP001139103">
    <property type="component" value="Unassembled WGS sequence"/>
</dbReference>
<organism evidence="4 5">
    <name type="scientific">Blastopirellula sediminis</name>
    <dbReference type="NCBI Taxonomy" id="2894196"/>
    <lineage>
        <taxon>Bacteria</taxon>
        <taxon>Pseudomonadati</taxon>
        <taxon>Planctomycetota</taxon>
        <taxon>Planctomycetia</taxon>
        <taxon>Pirellulales</taxon>
        <taxon>Pirellulaceae</taxon>
        <taxon>Blastopirellula</taxon>
    </lineage>
</organism>
<protein>
    <submittedName>
        <fullName evidence="4">Low affinity iron permease family protein</fullName>
    </submittedName>
</protein>
<evidence type="ECO:0000256" key="1">
    <source>
        <dbReference type="SAM" id="Coils"/>
    </source>
</evidence>
<name>A0A9X1SHT5_9BACT</name>
<evidence type="ECO:0000256" key="2">
    <source>
        <dbReference type="SAM" id="MobiDB-lite"/>
    </source>
</evidence>
<feature type="signal peptide" evidence="3">
    <location>
        <begin position="1"/>
        <end position="28"/>
    </location>
</feature>
<evidence type="ECO:0000313" key="5">
    <source>
        <dbReference type="Proteomes" id="UP001139103"/>
    </source>
</evidence>
<feature type="chain" id="PRO_5040915438" evidence="3">
    <location>
        <begin position="29"/>
        <end position="134"/>
    </location>
</feature>
<keyword evidence="5" id="KW-1185">Reference proteome</keyword>
<dbReference type="RefSeq" id="WP_230223814.1">
    <property type="nucleotide sequence ID" value="NZ_JAJKFT010000010.1"/>
</dbReference>
<evidence type="ECO:0000256" key="3">
    <source>
        <dbReference type="SAM" id="SignalP"/>
    </source>
</evidence>
<dbReference type="AlphaFoldDB" id="A0A9X1SHT5"/>
<gene>
    <name evidence="4" type="ORF">LOC68_24575</name>
</gene>
<feature type="region of interest" description="Disordered" evidence="2">
    <location>
        <begin position="111"/>
        <end position="134"/>
    </location>
</feature>
<evidence type="ECO:0000313" key="4">
    <source>
        <dbReference type="EMBL" id="MCC9631585.1"/>
    </source>
</evidence>
<feature type="compositionally biased region" description="Basic and acidic residues" evidence="2">
    <location>
        <begin position="114"/>
        <end position="134"/>
    </location>
</feature>
<proteinExistence type="predicted"/>
<accession>A0A9X1SHT5</accession>
<comment type="caution">
    <text evidence="4">The sequence shown here is derived from an EMBL/GenBank/DDBJ whole genome shotgun (WGS) entry which is preliminary data.</text>
</comment>
<sequence length="134" mass="14865">MPCFRSISAWMALLGLCVAGLATTPATAAEEAAVAAEQKMEAKPRSEPRGRLPNFYGQVVSEKQKEEIYEIQSSYQAKLDELIRQIVAIKAERDAKINQTLTPEQLKEVASLRAESEKRQTERRAAATKSENAK</sequence>
<reference evidence="4" key="1">
    <citation type="submission" date="2021-11" db="EMBL/GenBank/DDBJ databases">
        <title>Genome sequence.</title>
        <authorList>
            <person name="Sun Q."/>
        </authorList>
    </citation>
    <scope>NUCLEOTIDE SEQUENCE</scope>
    <source>
        <strain evidence="4">JC732</strain>
    </source>
</reference>